<evidence type="ECO:0000256" key="5">
    <source>
        <dbReference type="ARBA" id="ARBA00023163"/>
    </source>
</evidence>
<proteinExistence type="predicted"/>
<gene>
    <name evidence="8" type="ORF">HPHI1048_LOCUS24130</name>
</gene>
<dbReference type="EMBL" id="HBEO01035597">
    <property type="protein sequence ID" value="CAD8509319.1"/>
    <property type="molecule type" value="Transcribed_RNA"/>
</dbReference>
<dbReference type="GO" id="GO:0003700">
    <property type="term" value="F:DNA-binding transcription factor activity"/>
    <property type="evidence" value="ECO:0007669"/>
    <property type="project" value="InterPro"/>
</dbReference>
<evidence type="ECO:0000256" key="6">
    <source>
        <dbReference type="ARBA" id="ARBA00023242"/>
    </source>
</evidence>
<dbReference type="GO" id="GO:0003677">
    <property type="term" value="F:DNA binding"/>
    <property type="evidence" value="ECO:0007669"/>
    <property type="project" value="UniProtKB-KW"/>
</dbReference>
<comment type="function">
    <text evidence="1">Putative transcription factor.</text>
</comment>
<feature type="domain" description="RWP-RK" evidence="7">
    <location>
        <begin position="9"/>
        <end position="91"/>
    </location>
</feature>
<dbReference type="Pfam" id="PF02042">
    <property type="entry name" value="RWP-RK"/>
    <property type="match status" value="1"/>
</dbReference>
<keyword evidence="3" id="KW-0175">Coiled coil</keyword>
<evidence type="ECO:0000256" key="1">
    <source>
        <dbReference type="ARBA" id="ARBA00004049"/>
    </source>
</evidence>
<dbReference type="InterPro" id="IPR044607">
    <property type="entry name" value="RKD-like"/>
</dbReference>
<evidence type="ECO:0000259" key="7">
    <source>
        <dbReference type="PROSITE" id="PS51519"/>
    </source>
</evidence>
<evidence type="ECO:0000256" key="2">
    <source>
        <dbReference type="ARBA" id="ARBA00023015"/>
    </source>
</evidence>
<dbReference type="AlphaFoldDB" id="A0A7S0I2U7"/>
<protein>
    <recommendedName>
        <fullName evidence="7">RWP-RK domain-containing protein</fullName>
    </recommendedName>
</protein>
<keyword evidence="4" id="KW-0238">DNA-binding</keyword>
<dbReference type="PROSITE" id="PS51519">
    <property type="entry name" value="RWP_RK"/>
    <property type="match status" value="1"/>
</dbReference>
<evidence type="ECO:0000256" key="3">
    <source>
        <dbReference type="ARBA" id="ARBA00023054"/>
    </source>
</evidence>
<evidence type="ECO:0000256" key="4">
    <source>
        <dbReference type="ARBA" id="ARBA00023125"/>
    </source>
</evidence>
<dbReference type="InterPro" id="IPR003035">
    <property type="entry name" value="RWP-RK_dom"/>
</dbReference>
<name>A0A7S0I2U7_9CRYP</name>
<keyword evidence="5" id="KW-0804">Transcription</keyword>
<dbReference type="PANTHER" id="PTHR46373">
    <property type="entry name" value="PROTEIN RKD4"/>
    <property type="match status" value="1"/>
</dbReference>
<sequence length="191" mass="21168">MYPRVQVFPRKKAGQSTRSNPLFLSESDISSLFHMKQAEAANHLGLSVTALKNACRKLGIMKWPYQKDKTDDCETSSNDDVAVHGLGEPVPMATMISSQQHLSWEMQSVGGSQQPASNRSIFHFQASSSFPKYELGERCGTEQVVPPNLVDPIQPQFMAPSFIPEMSSFPATMMGATENYQHEGYGMMQGM</sequence>
<keyword evidence="2" id="KW-0805">Transcription regulation</keyword>
<dbReference type="PANTHER" id="PTHR46373:SF2">
    <property type="entry name" value="RWP-RK DOMAIN-CONTAINING PROTEIN"/>
    <property type="match status" value="1"/>
</dbReference>
<keyword evidence="6" id="KW-0539">Nucleus</keyword>
<evidence type="ECO:0000313" key="8">
    <source>
        <dbReference type="EMBL" id="CAD8509319.1"/>
    </source>
</evidence>
<organism evidence="8">
    <name type="scientific">Hanusia phi</name>
    <dbReference type="NCBI Taxonomy" id="3032"/>
    <lineage>
        <taxon>Eukaryota</taxon>
        <taxon>Cryptophyceae</taxon>
        <taxon>Pyrenomonadales</taxon>
        <taxon>Geminigeraceae</taxon>
        <taxon>Hanusia</taxon>
    </lineage>
</organism>
<reference evidence="8" key="1">
    <citation type="submission" date="2021-01" db="EMBL/GenBank/DDBJ databases">
        <authorList>
            <person name="Corre E."/>
            <person name="Pelletier E."/>
            <person name="Niang G."/>
            <person name="Scheremetjew M."/>
            <person name="Finn R."/>
            <person name="Kale V."/>
            <person name="Holt S."/>
            <person name="Cochrane G."/>
            <person name="Meng A."/>
            <person name="Brown T."/>
            <person name="Cohen L."/>
        </authorList>
    </citation>
    <scope>NUCLEOTIDE SEQUENCE</scope>
    <source>
        <strain evidence="8">CCMP325</strain>
    </source>
</reference>
<accession>A0A7S0I2U7</accession>